<dbReference type="EMBL" id="CM047897">
    <property type="protein sequence ID" value="KAJ0113468.1"/>
    <property type="molecule type" value="Genomic_DNA"/>
</dbReference>
<accession>A0ACC1CCP4</accession>
<keyword evidence="2" id="KW-1185">Reference proteome</keyword>
<gene>
    <name evidence="1" type="ORF">Patl1_02408</name>
</gene>
<sequence length="315" mass="35519">MIGNIAKRWRLLSGQDNWKNLLDPLDIDLRRYIIHYGEMAQATYDSFIAEKASKYTGDSRYARKNLFSRVGLVKGNPFKYKATKYFYATSQIPVPESFILKESNWIGYIAVATDEGKALLGRRDIVIAWRGTIQAYEWIDDFDFPLVSASPIFGEATDAKVHRGWLSMYTSSDPRSAYDVTSAREQVSAEVKRLVEKFKGEEISITITGHSLGASLGNLSAADIVANGLNKPKNEPDKHCPVTAFCFAGPFVGDIGFRKILESKEDLHILRVKNEPDIVPHYPMIKGYTAVGEELVINTHKSEYLKISWRPQKLS</sequence>
<dbReference type="Proteomes" id="UP001164250">
    <property type="component" value="Chromosome 1"/>
</dbReference>
<protein>
    <submittedName>
        <fullName evidence="1">Uncharacterized protein</fullName>
    </submittedName>
</protein>
<name>A0ACC1CCP4_9ROSI</name>
<comment type="caution">
    <text evidence="1">The sequence shown here is derived from an EMBL/GenBank/DDBJ whole genome shotgun (WGS) entry which is preliminary data.</text>
</comment>
<evidence type="ECO:0000313" key="1">
    <source>
        <dbReference type="EMBL" id="KAJ0113468.1"/>
    </source>
</evidence>
<organism evidence="1 2">
    <name type="scientific">Pistacia atlantica</name>
    <dbReference type="NCBI Taxonomy" id="434234"/>
    <lineage>
        <taxon>Eukaryota</taxon>
        <taxon>Viridiplantae</taxon>
        <taxon>Streptophyta</taxon>
        <taxon>Embryophyta</taxon>
        <taxon>Tracheophyta</taxon>
        <taxon>Spermatophyta</taxon>
        <taxon>Magnoliopsida</taxon>
        <taxon>eudicotyledons</taxon>
        <taxon>Gunneridae</taxon>
        <taxon>Pentapetalae</taxon>
        <taxon>rosids</taxon>
        <taxon>malvids</taxon>
        <taxon>Sapindales</taxon>
        <taxon>Anacardiaceae</taxon>
        <taxon>Pistacia</taxon>
    </lineage>
</organism>
<proteinExistence type="predicted"/>
<reference evidence="2" key="1">
    <citation type="journal article" date="2023" name="G3 (Bethesda)">
        <title>Genome assembly and association tests identify interacting loci associated with vigor, precocity, and sex in interspecific pistachio rootstocks.</title>
        <authorList>
            <person name="Palmer W."/>
            <person name="Jacygrad E."/>
            <person name="Sagayaradj S."/>
            <person name="Cavanaugh K."/>
            <person name="Han R."/>
            <person name="Bertier L."/>
            <person name="Beede B."/>
            <person name="Kafkas S."/>
            <person name="Golino D."/>
            <person name="Preece J."/>
            <person name="Michelmore R."/>
        </authorList>
    </citation>
    <scope>NUCLEOTIDE SEQUENCE [LARGE SCALE GENOMIC DNA]</scope>
</reference>
<evidence type="ECO:0000313" key="2">
    <source>
        <dbReference type="Proteomes" id="UP001164250"/>
    </source>
</evidence>